<evidence type="ECO:0000313" key="2">
    <source>
        <dbReference type="EMBL" id="KYD21252.1"/>
    </source>
</evidence>
<evidence type="ECO:0000313" key="3">
    <source>
        <dbReference type="Proteomes" id="UP000075683"/>
    </source>
</evidence>
<protein>
    <submittedName>
        <fullName evidence="2">Uncharacterized protein</fullName>
    </submittedName>
</protein>
<dbReference type="AlphaFoldDB" id="A0A150MAK0"/>
<evidence type="ECO:0000256" key="1">
    <source>
        <dbReference type="SAM" id="MobiDB-lite"/>
    </source>
</evidence>
<reference evidence="2 3" key="1">
    <citation type="submission" date="2016-01" db="EMBL/GenBank/DDBJ databases">
        <title>Draft Genome Sequences of Seven Thermophilic Sporeformers Isolated from Foods.</title>
        <authorList>
            <person name="Berendsen E.M."/>
            <person name="Wells-Bennik M.H."/>
            <person name="Krawcyk A.O."/>
            <person name="De Jong A."/>
            <person name="Holsappel S."/>
            <person name="Eijlander R.T."/>
            <person name="Kuipers O.P."/>
        </authorList>
    </citation>
    <scope>NUCLEOTIDE SEQUENCE [LARGE SCALE GENOMIC DNA]</scope>
    <source>
        <strain evidence="2 3">B4135</strain>
    </source>
</reference>
<sequence length="43" mass="4460">MKESLASVLVTEGIVSVRSRPAPSRGGPRSGARPDPANDLLSK</sequence>
<accession>A0A150MAK0</accession>
<dbReference type="Proteomes" id="UP000075683">
    <property type="component" value="Unassembled WGS sequence"/>
</dbReference>
<dbReference type="EMBL" id="LQYT01000021">
    <property type="protein sequence ID" value="KYD21252.1"/>
    <property type="molecule type" value="Genomic_DNA"/>
</dbReference>
<proteinExistence type="predicted"/>
<name>A0A150MAK0_9BACI</name>
<feature type="region of interest" description="Disordered" evidence="1">
    <location>
        <begin position="17"/>
        <end position="43"/>
    </location>
</feature>
<feature type="compositionally biased region" description="Low complexity" evidence="1">
    <location>
        <begin position="18"/>
        <end position="37"/>
    </location>
</feature>
<gene>
    <name evidence="2" type="ORF">B4135_0588</name>
</gene>
<comment type="caution">
    <text evidence="2">The sequence shown here is derived from an EMBL/GenBank/DDBJ whole genome shotgun (WGS) entry which is preliminary data.</text>
</comment>
<organism evidence="2 3">
    <name type="scientific">Caldibacillus debilis</name>
    <dbReference type="NCBI Taxonomy" id="301148"/>
    <lineage>
        <taxon>Bacteria</taxon>
        <taxon>Bacillati</taxon>
        <taxon>Bacillota</taxon>
        <taxon>Bacilli</taxon>
        <taxon>Bacillales</taxon>
        <taxon>Bacillaceae</taxon>
        <taxon>Caldibacillus</taxon>
    </lineage>
</organism>